<dbReference type="OrthoDB" id="366352at2759"/>
<organism evidence="2 3">
    <name type="scientific">Babesia ovis</name>
    <dbReference type="NCBI Taxonomy" id="5869"/>
    <lineage>
        <taxon>Eukaryota</taxon>
        <taxon>Sar</taxon>
        <taxon>Alveolata</taxon>
        <taxon>Apicomplexa</taxon>
        <taxon>Aconoidasida</taxon>
        <taxon>Piroplasmida</taxon>
        <taxon>Babesiidae</taxon>
        <taxon>Babesia</taxon>
    </lineage>
</organism>
<name>A0A9W5TA89_BABOV</name>
<dbReference type="EMBL" id="BLIY01000014">
    <property type="protein sequence ID" value="GFE54292.1"/>
    <property type="molecule type" value="Genomic_DNA"/>
</dbReference>
<keyword evidence="1" id="KW-0732">Signal</keyword>
<keyword evidence="3" id="KW-1185">Reference proteome</keyword>
<gene>
    <name evidence="2" type="ORF">BaOVIS_016960</name>
</gene>
<dbReference type="AlphaFoldDB" id="A0A9W5TA89"/>
<reference evidence="2" key="1">
    <citation type="submission" date="2019-12" db="EMBL/GenBank/DDBJ databases">
        <title>Genome sequence of Babesia ovis.</title>
        <authorList>
            <person name="Yamagishi J."/>
            <person name="Sevinc F."/>
            <person name="Xuan X."/>
        </authorList>
    </citation>
    <scope>NUCLEOTIDE SEQUENCE</scope>
    <source>
        <strain evidence="2">Selcuk</strain>
    </source>
</reference>
<evidence type="ECO:0000256" key="1">
    <source>
        <dbReference type="SAM" id="SignalP"/>
    </source>
</evidence>
<accession>A0A9W5TA89</accession>
<feature type="signal peptide" evidence="1">
    <location>
        <begin position="1"/>
        <end position="23"/>
    </location>
</feature>
<evidence type="ECO:0000313" key="3">
    <source>
        <dbReference type="Proteomes" id="UP001057455"/>
    </source>
</evidence>
<proteinExistence type="predicted"/>
<sequence length="404" mass="44942">MMSPSLISLGSILLSCAIPFGKAINLLDNTTDDLAIYPGQFSSDGFYRMFVSNKPTDGVINYGGVRLIIPEDIIADIVYIEEYRRFGTFYLELNTSANENSAYKSSDSKIYRLSSGNATAVSNSELHSFIDGPVVLYLNVADDANIHPRIVRSVSEDGGCVTYGFMTFDDFVKNPSWRGKPGFLISTILNSDFPVNDHGITTSVVLFHAVRVSVDHKKNKGQLLLESRHLKYVVEPKTGGITAISPVGIPAIYWEPNTPALSRSVKAHLAVTIDLSELVGRVPNVIAVRDVLKNFWTYSRYEVVLFGPVKDVTVTVVNTMRLATIYTSSGKSFITHVERFINHVSGAEFVVVHELYKTPTYTTKRKHIFELRNADAKGPYTELFKVRKKHIDLVLNAINDADDF</sequence>
<comment type="caution">
    <text evidence="2">The sequence shown here is derived from an EMBL/GenBank/DDBJ whole genome shotgun (WGS) entry which is preliminary data.</text>
</comment>
<evidence type="ECO:0000313" key="2">
    <source>
        <dbReference type="EMBL" id="GFE54292.1"/>
    </source>
</evidence>
<protein>
    <submittedName>
        <fullName evidence="2">Spherical body protein, putative</fullName>
    </submittedName>
</protein>
<feature type="chain" id="PRO_5040727102" evidence="1">
    <location>
        <begin position="24"/>
        <end position="404"/>
    </location>
</feature>
<dbReference type="Proteomes" id="UP001057455">
    <property type="component" value="Unassembled WGS sequence"/>
</dbReference>